<name>H5TS08_GORO1</name>
<dbReference type="PROSITE" id="PS50975">
    <property type="entry name" value="ATP_GRASP"/>
    <property type="match status" value="1"/>
</dbReference>
<proteinExistence type="predicted"/>
<evidence type="ECO:0000313" key="3">
    <source>
        <dbReference type="EMBL" id="GAB36266.1"/>
    </source>
</evidence>
<dbReference type="Pfam" id="PF13549">
    <property type="entry name" value="ATP-grasp_5"/>
    <property type="match status" value="1"/>
</dbReference>
<dbReference type="AlphaFoldDB" id="H5TS08"/>
<dbReference type="InterPro" id="IPR016102">
    <property type="entry name" value="Succinyl-CoA_synth-like"/>
</dbReference>
<dbReference type="GO" id="GO:0016874">
    <property type="term" value="F:ligase activity"/>
    <property type="evidence" value="ECO:0007669"/>
    <property type="project" value="UniProtKB-KW"/>
</dbReference>
<accession>H5TS08</accession>
<dbReference type="STRING" id="1108044.GOOTI_204_00440"/>
<dbReference type="PANTHER" id="PTHR42793">
    <property type="entry name" value="COA BINDING DOMAIN CONTAINING PROTEIN"/>
    <property type="match status" value="1"/>
</dbReference>
<dbReference type="PANTHER" id="PTHR42793:SF1">
    <property type="entry name" value="PEPTIDYL-LYSINE N-ACETYLTRANSFERASE PATZ"/>
    <property type="match status" value="1"/>
</dbReference>
<dbReference type="Gene3D" id="3.30.1490.20">
    <property type="entry name" value="ATP-grasp fold, A domain"/>
    <property type="match status" value="1"/>
</dbReference>
<dbReference type="InterPro" id="IPR013815">
    <property type="entry name" value="ATP_grasp_subdomain_1"/>
</dbReference>
<protein>
    <submittedName>
        <fullName evidence="3">Acetate--CoA ligase</fullName>
    </submittedName>
</protein>
<organism evidence="3 4">
    <name type="scientific">Gordonia otitidis (strain DSM 44809 / CCUG 52243 / JCM 12355 / NBRC 100426 / IFM 10032)</name>
    <dbReference type="NCBI Taxonomy" id="1108044"/>
    <lineage>
        <taxon>Bacteria</taxon>
        <taxon>Bacillati</taxon>
        <taxon>Actinomycetota</taxon>
        <taxon>Actinomycetes</taxon>
        <taxon>Mycobacteriales</taxon>
        <taxon>Gordoniaceae</taxon>
        <taxon>Gordonia</taxon>
    </lineage>
</organism>
<dbReference type="EMBL" id="BAFB01000204">
    <property type="protein sequence ID" value="GAB36266.1"/>
    <property type="molecule type" value="Genomic_DNA"/>
</dbReference>
<feature type="domain" description="ATP-grasp" evidence="2">
    <location>
        <begin position="191"/>
        <end position="229"/>
    </location>
</feature>
<dbReference type="RefSeq" id="WP_007240448.1">
    <property type="nucleotide sequence ID" value="NZ_BAFB01000204.1"/>
</dbReference>
<gene>
    <name evidence="3" type="ORF">GOOTI_204_00440</name>
</gene>
<dbReference type="Proteomes" id="UP000005038">
    <property type="component" value="Unassembled WGS sequence"/>
</dbReference>
<dbReference type="GO" id="GO:0005524">
    <property type="term" value="F:ATP binding"/>
    <property type="evidence" value="ECO:0007669"/>
    <property type="project" value="UniProtKB-UniRule"/>
</dbReference>
<keyword evidence="1" id="KW-0547">Nucleotide-binding</keyword>
<evidence type="ECO:0000259" key="2">
    <source>
        <dbReference type="PROSITE" id="PS50975"/>
    </source>
</evidence>
<dbReference type="Gene3D" id="3.40.50.261">
    <property type="entry name" value="Succinyl-CoA synthetase domains"/>
    <property type="match status" value="1"/>
</dbReference>
<feature type="non-terminal residue" evidence="3">
    <location>
        <position position="1"/>
    </location>
</feature>
<dbReference type="SUPFAM" id="SSF56059">
    <property type="entry name" value="Glutathione synthetase ATP-binding domain-like"/>
    <property type="match status" value="1"/>
</dbReference>
<evidence type="ECO:0000256" key="1">
    <source>
        <dbReference type="PROSITE-ProRule" id="PRU00409"/>
    </source>
</evidence>
<sequence>PRTRIIGNSSVLGSLAADTARSGGLEVESTIDLGAGASEDEFETAVAQAMADPAVDSVIVVFVPPVAVDLDWHARALMAGANTPDADAPKPIVTTFLAVEGIPPGLMKPGPSGLPERGSIPSYSSPERAAASLARAWQYARWCARPESEVERPDGIDPEAARMWVREAMSELPDSDDDSDSEVILGDLDSARLLAWYGVTVVPFREVSTMHEASAAARELGFPVAVKATSPAWRGRLDREGARLDLPDATAVVTAFAELAELTGDDMLHVQKMAPKGVGTMVRMRDDPSFGPLISFGLSGRTFELLGDDGYRAIPITALDADELIDEPRSAPLLYGYRGESPVDRGALVDLLIRISTMADDIPEIREIVVDPVLCSPEGAAVLNARIRIGPVPTMADTGPRRLS</sequence>
<dbReference type="Gene3D" id="3.30.470.20">
    <property type="entry name" value="ATP-grasp fold, B domain"/>
    <property type="match status" value="1"/>
</dbReference>
<reference evidence="3" key="1">
    <citation type="submission" date="2012-02" db="EMBL/GenBank/DDBJ databases">
        <title>Whole genome shotgun sequence of Gordonia otitidis NBRC 100426.</title>
        <authorList>
            <person name="Yoshida I."/>
            <person name="Hosoyama A."/>
            <person name="Tsuchikane K."/>
            <person name="Katsumata H."/>
            <person name="Yamazaki S."/>
            <person name="Fujita N."/>
        </authorList>
    </citation>
    <scope>NUCLEOTIDE SEQUENCE [LARGE SCALE GENOMIC DNA]</scope>
    <source>
        <strain evidence="3">NBRC 100426</strain>
    </source>
</reference>
<comment type="caution">
    <text evidence="3">The sequence shown here is derived from an EMBL/GenBank/DDBJ whole genome shotgun (WGS) entry which is preliminary data.</text>
</comment>
<dbReference type="SUPFAM" id="SSF52210">
    <property type="entry name" value="Succinyl-CoA synthetase domains"/>
    <property type="match status" value="1"/>
</dbReference>
<keyword evidence="3" id="KW-0436">Ligase</keyword>
<evidence type="ECO:0000313" key="4">
    <source>
        <dbReference type="Proteomes" id="UP000005038"/>
    </source>
</evidence>
<dbReference type="InterPro" id="IPR011761">
    <property type="entry name" value="ATP-grasp"/>
</dbReference>
<dbReference type="GO" id="GO:0046872">
    <property type="term" value="F:metal ion binding"/>
    <property type="evidence" value="ECO:0007669"/>
    <property type="project" value="InterPro"/>
</dbReference>
<keyword evidence="1" id="KW-0067">ATP-binding</keyword>
<keyword evidence="4" id="KW-1185">Reference proteome</keyword>